<keyword evidence="3" id="KW-1185">Reference proteome</keyword>
<protein>
    <submittedName>
        <fullName evidence="2">Uncharacterized protein</fullName>
    </submittedName>
</protein>
<feature type="compositionally biased region" description="Polar residues" evidence="1">
    <location>
        <begin position="177"/>
        <end position="192"/>
    </location>
</feature>
<dbReference type="EMBL" id="CAJHUC010002714">
    <property type="protein sequence ID" value="CAD7704241.1"/>
    <property type="molecule type" value="Genomic_DNA"/>
</dbReference>
<evidence type="ECO:0000313" key="3">
    <source>
        <dbReference type="Proteomes" id="UP000708148"/>
    </source>
</evidence>
<feature type="region of interest" description="Disordered" evidence="1">
    <location>
        <begin position="23"/>
        <end position="215"/>
    </location>
</feature>
<feature type="compositionally biased region" description="Basic and acidic residues" evidence="1">
    <location>
        <begin position="82"/>
        <end position="97"/>
    </location>
</feature>
<feature type="compositionally biased region" description="Polar residues" evidence="1">
    <location>
        <begin position="54"/>
        <end position="65"/>
    </location>
</feature>
<feature type="compositionally biased region" description="Basic and acidic residues" evidence="1">
    <location>
        <begin position="129"/>
        <end position="142"/>
    </location>
</feature>
<proteinExistence type="predicted"/>
<feature type="compositionally biased region" description="Low complexity" evidence="1">
    <location>
        <begin position="109"/>
        <end position="127"/>
    </location>
</feature>
<name>A0A8S1JB12_9CHLO</name>
<feature type="compositionally biased region" description="Low complexity" evidence="1">
    <location>
        <begin position="33"/>
        <end position="53"/>
    </location>
</feature>
<comment type="caution">
    <text evidence="2">The sequence shown here is derived from an EMBL/GenBank/DDBJ whole genome shotgun (WGS) entry which is preliminary data.</text>
</comment>
<reference evidence="2" key="1">
    <citation type="submission" date="2020-12" db="EMBL/GenBank/DDBJ databases">
        <authorList>
            <person name="Iha C."/>
        </authorList>
    </citation>
    <scope>NUCLEOTIDE SEQUENCE</scope>
</reference>
<dbReference type="Proteomes" id="UP000708148">
    <property type="component" value="Unassembled WGS sequence"/>
</dbReference>
<gene>
    <name evidence="2" type="ORF">OSTQU699_LOCUS9596</name>
</gene>
<accession>A0A8S1JB12</accession>
<sequence length="293" mass="31623">MREVELAQPGGKLARYRSVYGGGLARSQPEFQRSSIAGRRSSGRSSHPGSSRGTCPSSSQGQSSGDELPPRRGRPRSAPGRNRFDPTEYVRNKRERQAAVATEMRRRSPSFGSSARSSSAGSRSSSAERQWRSPRDSSDRGMMRQTPPKRAPQGGRSHTTNFGRAKLRSKPRGACGSSPSARSQKSNNQETSDAGIVDGRSTTNGYVPLDKRSASPGRALQDVKLMLSKYTRRAEDEGDGLIAPPNDGMHASTLDRLVTDTGSDIADVESRLNALQNFIRMARLSAGSESGEP</sequence>
<evidence type="ECO:0000313" key="2">
    <source>
        <dbReference type="EMBL" id="CAD7704241.1"/>
    </source>
</evidence>
<evidence type="ECO:0000256" key="1">
    <source>
        <dbReference type="SAM" id="MobiDB-lite"/>
    </source>
</evidence>
<dbReference type="AlphaFoldDB" id="A0A8S1JB12"/>
<organism evidence="2 3">
    <name type="scientific">Ostreobium quekettii</name>
    <dbReference type="NCBI Taxonomy" id="121088"/>
    <lineage>
        <taxon>Eukaryota</taxon>
        <taxon>Viridiplantae</taxon>
        <taxon>Chlorophyta</taxon>
        <taxon>core chlorophytes</taxon>
        <taxon>Ulvophyceae</taxon>
        <taxon>TCBD clade</taxon>
        <taxon>Bryopsidales</taxon>
        <taxon>Ostreobineae</taxon>
        <taxon>Ostreobiaceae</taxon>
        <taxon>Ostreobium</taxon>
    </lineage>
</organism>